<evidence type="ECO:0000313" key="1">
    <source>
        <dbReference type="EMBL" id="NWB94713.1"/>
    </source>
</evidence>
<dbReference type="EMBL" id="JACAQB010000003">
    <property type="protein sequence ID" value="NWB94713.1"/>
    <property type="molecule type" value="Genomic_DNA"/>
</dbReference>
<name>A0A7Y8C0C0_9PSED</name>
<dbReference type="RefSeq" id="WP_177099521.1">
    <property type="nucleotide sequence ID" value="NZ_JACAOS010000001.1"/>
</dbReference>
<evidence type="ECO:0000313" key="2">
    <source>
        <dbReference type="Proteomes" id="UP000539985"/>
    </source>
</evidence>
<sequence length="48" mass="5365">MVFAITAVLALYATAAWRVEQLRQAPRVVFSCHMDYCVPHTASLSALR</sequence>
<proteinExistence type="predicted"/>
<gene>
    <name evidence="1" type="ORF">HX882_02270</name>
</gene>
<reference evidence="1 2" key="1">
    <citation type="submission" date="2020-04" db="EMBL/GenBank/DDBJ databases">
        <title>Molecular characterization of pseudomonads from Agaricus bisporus reveal novel blotch 2 pathogens in Western Europe.</title>
        <authorList>
            <person name="Taparia T."/>
            <person name="Krijger M."/>
            <person name="Haynes E."/>
            <person name="Elpinstone J.G."/>
            <person name="Noble R."/>
            <person name="Van Der Wolf J."/>
        </authorList>
    </citation>
    <scope>NUCLEOTIDE SEQUENCE [LARGE SCALE GENOMIC DNA]</scope>
    <source>
        <strain evidence="1 2">H7001</strain>
    </source>
</reference>
<organism evidence="1 2">
    <name type="scientific">Pseudomonas gingeri</name>
    <dbReference type="NCBI Taxonomy" id="117681"/>
    <lineage>
        <taxon>Bacteria</taxon>
        <taxon>Pseudomonadati</taxon>
        <taxon>Pseudomonadota</taxon>
        <taxon>Gammaproteobacteria</taxon>
        <taxon>Pseudomonadales</taxon>
        <taxon>Pseudomonadaceae</taxon>
        <taxon>Pseudomonas</taxon>
    </lineage>
</organism>
<comment type="caution">
    <text evidence="1">The sequence shown here is derived from an EMBL/GenBank/DDBJ whole genome shotgun (WGS) entry which is preliminary data.</text>
</comment>
<dbReference type="Proteomes" id="UP000539985">
    <property type="component" value="Unassembled WGS sequence"/>
</dbReference>
<accession>A0A7Y8C0C0</accession>
<protein>
    <submittedName>
        <fullName evidence="1">Uncharacterized protein</fullName>
    </submittedName>
</protein>
<dbReference type="AlphaFoldDB" id="A0A7Y8C0C0"/>